<reference evidence="1 4" key="1">
    <citation type="submission" date="2014-04" db="EMBL/GenBank/DDBJ databases">
        <authorList>
            <person name="Bishop-Lilly K.A."/>
            <person name="Broomall S.M."/>
            <person name="Chain P.S."/>
            <person name="Chertkov O."/>
            <person name="Coyne S.R."/>
            <person name="Daligault H.E."/>
            <person name="Davenport K.W."/>
            <person name="Erkkila T."/>
            <person name="Frey K.G."/>
            <person name="Gibbons H.S."/>
            <person name="Gu W."/>
            <person name="Jaissle J."/>
            <person name="Johnson S.L."/>
            <person name="Koroleva G.I."/>
            <person name="Ladner J.T."/>
            <person name="Lo C.-C."/>
            <person name="Minogue T.D."/>
            <person name="Munk C."/>
            <person name="Palacios G.F."/>
            <person name="Redden C.L."/>
            <person name="Rosenzweig C.N."/>
            <person name="Scholz M.B."/>
            <person name="Teshima H."/>
            <person name="Xu Y."/>
        </authorList>
    </citation>
    <scope>NUCLEOTIDE SEQUENCE [LARGE SCALE GENOMIC DNA]</scope>
    <source>
        <strain evidence="4">gladioli</strain>
        <strain evidence="1">Gladioli</strain>
    </source>
</reference>
<dbReference type="AlphaFoldDB" id="A0A095XD09"/>
<dbReference type="GeneID" id="66461438"/>
<evidence type="ECO:0000313" key="4">
    <source>
        <dbReference type="Proteomes" id="UP000029590"/>
    </source>
</evidence>
<dbReference type="EMBL" id="CP104215">
    <property type="protein sequence ID" value="UWX72542.1"/>
    <property type="molecule type" value="Genomic_DNA"/>
</dbReference>
<protein>
    <submittedName>
        <fullName evidence="2">DUF1488 domain-containing protein</fullName>
    </submittedName>
</protein>
<dbReference type="EMBL" id="JPGG01000016">
    <property type="protein sequence ID" value="KGC15167.1"/>
    <property type="molecule type" value="Genomic_DNA"/>
</dbReference>
<dbReference type="SUPFAM" id="SSF160272">
    <property type="entry name" value="Shew3726-like"/>
    <property type="match status" value="1"/>
</dbReference>
<evidence type="ECO:0000313" key="5">
    <source>
        <dbReference type="Proteomes" id="UP000220629"/>
    </source>
</evidence>
<evidence type="ECO:0000313" key="1">
    <source>
        <dbReference type="EMBL" id="KGC15167.1"/>
    </source>
</evidence>
<accession>A0A095GCS3</accession>
<gene>
    <name evidence="2" type="ORF">CRM94_07145</name>
    <name evidence="1" type="ORF">DM48_32</name>
    <name evidence="3" type="ORF">NYZ96_29400</name>
</gene>
<evidence type="ECO:0000313" key="3">
    <source>
        <dbReference type="EMBL" id="UWX72542.1"/>
    </source>
</evidence>
<dbReference type="Gene3D" id="3.30.160.140">
    <property type="entry name" value="Shew3726-like"/>
    <property type="match status" value="1"/>
</dbReference>
<dbReference type="InterPro" id="IPR036692">
    <property type="entry name" value="Shew3726-like_sf"/>
</dbReference>
<dbReference type="OrthoDB" id="8967044at2"/>
<reference evidence="5" key="3">
    <citation type="submission" date="2017-09" db="EMBL/GenBank/DDBJ databases">
        <title>FDA dAtabase for Regulatory Grade micrObial Sequences (FDA-ARGOS): Supporting development and validation of Infectious Disease Dx tests.</title>
        <authorList>
            <person name="Minogue T."/>
            <person name="Wolcott M."/>
            <person name="Wasieloski L."/>
            <person name="Aguilar W."/>
            <person name="Moore D."/>
            <person name="Tallon L."/>
            <person name="Sadzewicz L."/>
            <person name="Ott S."/>
            <person name="Zhao X."/>
            <person name="Nagaraj S."/>
            <person name="Vavikolanu K."/>
            <person name="Aluvathingal J."/>
            <person name="Nadendla S."/>
            <person name="Sichtig H."/>
        </authorList>
    </citation>
    <scope>NUCLEOTIDE SEQUENCE [LARGE SCALE GENOMIC DNA]</scope>
    <source>
        <strain evidence="5">FDAARGOS_390</strain>
    </source>
</reference>
<dbReference type="KEGG" id="bgo:BM43_4501"/>
<dbReference type="InterPro" id="IPR009962">
    <property type="entry name" value="DUF1488"/>
</dbReference>
<dbReference type="Pfam" id="PF07369">
    <property type="entry name" value="DUF1488"/>
    <property type="match status" value="1"/>
</dbReference>
<dbReference type="Proteomes" id="UP001059745">
    <property type="component" value="Chromosome 2"/>
</dbReference>
<dbReference type="Proteomes" id="UP000220629">
    <property type="component" value="Unassembled WGS sequence"/>
</dbReference>
<accession>A0A095XD09</accession>
<dbReference type="EMBL" id="PDDY01000001">
    <property type="protein sequence ID" value="PEH41943.1"/>
    <property type="molecule type" value="Genomic_DNA"/>
</dbReference>
<dbReference type="OMA" id="RVECMIT"/>
<reference evidence="3" key="4">
    <citation type="submission" date="2022-09" db="EMBL/GenBank/DDBJ databases">
        <title>Genomic of Burkholderia gladioli.</title>
        <authorList>
            <person name="Wu H."/>
        </authorList>
    </citation>
    <scope>NUCLEOTIDE SEQUENCE</scope>
    <source>
        <strain evidence="3">ZN-S4</strain>
    </source>
</reference>
<name>A0A095XD09_BURGA</name>
<organism evidence="2 5">
    <name type="scientific">Burkholderia gladioli</name>
    <name type="common">Pseudomonas marginata</name>
    <name type="synonym">Phytomonas marginata</name>
    <dbReference type="NCBI Taxonomy" id="28095"/>
    <lineage>
        <taxon>Bacteria</taxon>
        <taxon>Pseudomonadati</taxon>
        <taxon>Pseudomonadota</taxon>
        <taxon>Betaproteobacteria</taxon>
        <taxon>Burkholderiales</taxon>
        <taxon>Burkholderiaceae</taxon>
        <taxon>Burkholderia</taxon>
    </lineage>
</organism>
<proteinExistence type="predicted"/>
<dbReference type="Proteomes" id="UP000029590">
    <property type="component" value="Unassembled WGS sequence"/>
</dbReference>
<evidence type="ECO:0000313" key="2">
    <source>
        <dbReference type="EMBL" id="PEH41943.1"/>
    </source>
</evidence>
<reference evidence="2" key="2">
    <citation type="submission" date="2017-09" db="EMBL/GenBank/DDBJ databases">
        <title>FDA dAtabase for Regulatory Grade micrObial Sequences (FDA-ARGOS): Supporting development and validation of Infectious Disease Dx tests.</title>
        <authorList>
            <person name="Minogue T."/>
            <person name="Wolcott M."/>
            <person name="Wasieloski L."/>
            <person name="Aguilar W."/>
            <person name="Moore D."/>
            <person name="Tallon L.J."/>
            <person name="Sadzewicz L."/>
            <person name="Ott S."/>
            <person name="Zhao X."/>
            <person name="Nagaraj S."/>
            <person name="Vavikolanu K."/>
            <person name="Aluvathingal J."/>
            <person name="Nadendla S."/>
            <person name="Sichtig H."/>
        </authorList>
    </citation>
    <scope>NUCLEOTIDE SEQUENCE</scope>
    <source>
        <strain evidence="2">FDAARGOS_390</strain>
    </source>
</reference>
<sequence>MQIHFPNEAPEYSGRELTLAFAALVDGERVWCEITAEALESHFGAASPSFEDMLGAFANHRPRIEAAARRLLADTRARCVTLRSGYVRFHEAHQR</sequence>
<dbReference type="RefSeq" id="WP_013689676.1">
    <property type="nucleotide sequence ID" value="NZ_CADEPO010000006.1"/>
</dbReference>